<dbReference type="Proteomes" id="UP001600424">
    <property type="component" value="Unassembled WGS sequence"/>
</dbReference>
<evidence type="ECO:0000313" key="2">
    <source>
        <dbReference type="EMBL" id="MFE5981309.1"/>
    </source>
</evidence>
<proteinExistence type="predicted"/>
<accession>A0ABW6IXG5</accession>
<feature type="region of interest" description="Disordered" evidence="1">
    <location>
        <begin position="1"/>
        <end position="28"/>
    </location>
</feature>
<gene>
    <name evidence="2" type="ORF">ACFQ63_16540</name>
</gene>
<feature type="compositionally biased region" description="Basic and acidic residues" evidence="1">
    <location>
        <begin position="12"/>
        <end position="23"/>
    </location>
</feature>
<keyword evidence="3" id="KW-1185">Reference proteome</keyword>
<protein>
    <submittedName>
        <fullName evidence="2">Uncharacterized protein</fullName>
    </submittedName>
</protein>
<evidence type="ECO:0000313" key="3">
    <source>
        <dbReference type="Proteomes" id="UP001600424"/>
    </source>
</evidence>
<reference evidence="2 3" key="1">
    <citation type="submission" date="2024-09" db="EMBL/GenBank/DDBJ databases">
        <title>The Natural Products Discovery Center: Release of the First 8490 Sequenced Strains for Exploring Actinobacteria Biosynthetic Diversity.</title>
        <authorList>
            <person name="Kalkreuter E."/>
            <person name="Kautsar S.A."/>
            <person name="Yang D."/>
            <person name="Bader C.D."/>
            <person name="Teijaro C.N."/>
            <person name="Fluegel L."/>
            <person name="Davis C.M."/>
            <person name="Simpson J.R."/>
            <person name="Lauterbach L."/>
            <person name="Steele A.D."/>
            <person name="Gui C."/>
            <person name="Meng S."/>
            <person name="Li G."/>
            <person name="Viehrig K."/>
            <person name="Ye F."/>
            <person name="Su P."/>
            <person name="Kiefer A.F."/>
            <person name="Nichols A."/>
            <person name="Cepeda A.J."/>
            <person name="Yan W."/>
            <person name="Fan B."/>
            <person name="Jiang Y."/>
            <person name="Adhikari A."/>
            <person name="Zheng C.-J."/>
            <person name="Schuster L."/>
            <person name="Cowan T.M."/>
            <person name="Smanski M.J."/>
            <person name="Chevrette M.G."/>
            <person name="De Carvalho L.P.S."/>
            <person name="Shen B."/>
        </authorList>
    </citation>
    <scope>NUCLEOTIDE SEQUENCE [LARGE SCALE GENOMIC DNA]</scope>
    <source>
        <strain evidence="2 3">NPDC056472</strain>
    </source>
</reference>
<comment type="caution">
    <text evidence="2">The sequence shown here is derived from an EMBL/GenBank/DDBJ whole genome shotgun (WGS) entry which is preliminary data.</text>
</comment>
<evidence type="ECO:0000256" key="1">
    <source>
        <dbReference type="SAM" id="MobiDB-lite"/>
    </source>
</evidence>
<name>A0ABW6IXG5_STRWE</name>
<sequence>MPTEALAGLDAGPRDARDARDEPALAQPDQVVGGEVRLVHAEFDGSPPPFAAIDRLRSRSAIPFLA</sequence>
<dbReference type="EMBL" id="JBHTRV010000011">
    <property type="protein sequence ID" value="MFE5981309.1"/>
    <property type="molecule type" value="Genomic_DNA"/>
</dbReference>
<organism evidence="2 3">
    <name type="scientific">Streptomyces wedmorensis</name>
    <dbReference type="NCBI Taxonomy" id="43759"/>
    <lineage>
        <taxon>Bacteria</taxon>
        <taxon>Bacillati</taxon>
        <taxon>Actinomycetota</taxon>
        <taxon>Actinomycetes</taxon>
        <taxon>Kitasatosporales</taxon>
        <taxon>Streptomycetaceae</taxon>
        <taxon>Streptomyces</taxon>
    </lineage>
</organism>
<dbReference type="RefSeq" id="WP_386251975.1">
    <property type="nucleotide sequence ID" value="NZ_JBHTRV010000011.1"/>
</dbReference>